<evidence type="ECO:0000313" key="2">
    <source>
        <dbReference type="Proteomes" id="UP000054047"/>
    </source>
</evidence>
<dbReference type="EMBL" id="KN772354">
    <property type="protein sequence ID" value="KIH45481.1"/>
    <property type="molecule type" value="Genomic_DNA"/>
</dbReference>
<proteinExistence type="predicted"/>
<dbReference type="Proteomes" id="UP000054047">
    <property type="component" value="Unassembled WGS sequence"/>
</dbReference>
<name>A0A0C2FKU8_9BILA</name>
<reference evidence="1 2" key="1">
    <citation type="submission" date="2013-12" db="EMBL/GenBank/DDBJ databases">
        <title>Draft genome of the parsitic nematode Ancylostoma duodenale.</title>
        <authorList>
            <person name="Mitreva M."/>
        </authorList>
    </citation>
    <scope>NUCLEOTIDE SEQUENCE [LARGE SCALE GENOMIC DNA]</scope>
    <source>
        <strain evidence="1 2">Zhejiang</strain>
    </source>
</reference>
<evidence type="ECO:0000313" key="1">
    <source>
        <dbReference type="EMBL" id="KIH45481.1"/>
    </source>
</evidence>
<accession>A0A0C2FKU8</accession>
<gene>
    <name evidence="1" type="ORF">ANCDUO_24478</name>
</gene>
<sequence>MAEYRQVIPCLKNSEGKKVTSRLSVEAAVRKTYERLFRSSTTTAPGRMLKPLLKGTLPFTPQRWCRCLAANTVKKVDSLWKT</sequence>
<keyword evidence="2" id="KW-1185">Reference proteome</keyword>
<organism evidence="1 2">
    <name type="scientific">Ancylostoma duodenale</name>
    <dbReference type="NCBI Taxonomy" id="51022"/>
    <lineage>
        <taxon>Eukaryota</taxon>
        <taxon>Metazoa</taxon>
        <taxon>Ecdysozoa</taxon>
        <taxon>Nematoda</taxon>
        <taxon>Chromadorea</taxon>
        <taxon>Rhabditida</taxon>
        <taxon>Rhabditina</taxon>
        <taxon>Rhabditomorpha</taxon>
        <taxon>Strongyloidea</taxon>
        <taxon>Ancylostomatidae</taxon>
        <taxon>Ancylostomatinae</taxon>
        <taxon>Ancylostoma</taxon>
    </lineage>
</organism>
<protein>
    <submittedName>
        <fullName evidence="1">Uncharacterized protein</fullName>
    </submittedName>
</protein>
<dbReference type="AlphaFoldDB" id="A0A0C2FKU8"/>